<feature type="compositionally biased region" description="Basic and acidic residues" evidence="1">
    <location>
        <begin position="18"/>
        <end position="33"/>
    </location>
</feature>
<keyword evidence="3" id="KW-1185">Reference proteome</keyword>
<gene>
    <name evidence="2" type="ORF">E2C01_100435</name>
</gene>
<dbReference type="EMBL" id="VSRR010142456">
    <property type="protein sequence ID" value="MPD04730.1"/>
    <property type="molecule type" value="Genomic_DNA"/>
</dbReference>
<dbReference type="AlphaFoldDB" id="A0A5B7KC77"/>
<comment type="caution">
    <text evidence="2">The sequence shown here is derived from an EMBL/GenBank/DDBJ whole genome shotgun (WGS) entry which is preliminary data.</text>
</comment>
<accession>A0A5B7KC77</accession>
<evidence type="ECO:0000256" key="1">
    <source>
        <dbReference type="SAM" id="MobiDB-lite"/>
    </source>
</evidence>
<protein>
    <submittedName>
        <fullName evidence="2">Uncharacterized protein</fullName>
    </submittedName>
</protein>
<sequence>MSKVQISTTPIARRPSPIHRDRIHMQRRSDRAMSGRMPPAAHFSGGDTSEATENIDVQTVILDCKIEGAQNIDLKFMYVKYNISIHDKQVYYT</sequence>
<name>A0A5B7KC77_PORTR</name>
<dbReference type="Proteomes" id="UP000324222">
    <property type="component" value="Unassembled WGS sequence"/>
</dbReference>
<proteinExistence type="predicted"/>
<feature type="compositionally biased region" description="Polar residues" evidence="1">
    <location>
        <begin position="1"/>
        <end position="10"/>
    </location>
</feature>
<feature type="region of interest" description="Disordered" evidence="1">
    <location>
        <begin position="1"/>
        <end position="49"/>
    </location>
</feature>
<organism evidence="2 3">
    <name type="scientific">Portunus trituberculatus</name>
    <name type="common">Swimming crab</name>
    <name type="synonym">Neptunus trituberculatus</name>
    <dbReference type="NCBI Taxonomy" id="210409"/>
    <lineage>
        <taxon>Eukaryota</taxon>
        <taxon>Metazoa</taxon>
        <taxon>Ecdysozoa</taxon>
        <taxon>Arthropoda</taxon>
        <taxon>Crustacea</taxon>
        <taxon>Multicrustacea</taxon>
        <taxon>Malacostraca</taxon>
        <taxon>Eumalacostraca</taxon>
        <taxon>Eucarida</taxon>
        <taxon>Decapoda</taxon>
        <taxon>Pleocyemata</taxon>
        <taxon>Brachyura</taxon>
        <taxon>Eubrachyura</taxon>
        <taxon>Portunoidea</taxon>
        <taxon>Portunidae</taxon>
        <taxon>Portuninae</taxon>
        <taxon>Portunus</taxon>
    </lineage>
</organism>
<reference evidence="2 3" key="1">
    <citation type="submission" date="2019-05" db="EMBL/GenBank/DDBJ databases">
        <title>Another draft genome of Portunus trituberculatus and its Hox gene families provides insights of decapod evolution.</title>
        <authorList>
            <person name="Jeong J.-H."/>
            <person name="Song I."/>
            <person name="Kim S."/>
            <person name="Choi T."/>
            <person name="Kim D."/>
            <person name="Ryu S."/>
            <person name="Kim W."/>
        </authorList>
    </citation>
    <scope>NUCLEOTIDE SEQUENCE [LARGE SCALE GENOMIC DNA]</scope>
    <source>
        <tissue evidence="2">Muscle</tissue>
    </source>
</reference>
<evidence type="ECO:0000313" key="3">
    <source>
        <dbReference type="Proteomes" id="UP000324222"/>
    </source>
</evidence>
<evidence type="ECO:0000313" key="2">
    <source>
        <dbReference type="EMBL" id="MPD04730.1"/>
    </source>
</evidence>